<dbReference type="EMBL" id="FNZA01000003">
    <property type="protein sequence ID" value="SEJ01998.1"/>
    <property type="molecule type" value="Genomic_DNA"/>
</dbReference>
<dbReference type="RefSeq" id="WP_092263640.1">
    <property type="nucleotide sequence ID" value="NZ_FNZA01000003.1"/>
</dbReference>
<proteinExistence type="predicted"/>
<protein>
    <submittedName>
        <fullName evidence="1">Uncharacterized protein</fullName>
    </submittedName>
</protein>
<gene>
    <name evidence="1" type="ORF">SAMN04488058_103115</name>
</gene>
<dbReference type="OrthoDB" id="70819at2"/>
<dbReference type="Proteomes" id="UP000199223">
    <property type="component" value="Unassembled WGS sequence"/>
</dbReference>
<evidence type="ECO:0000313" key="1">
    <source>
        <dbReference type="EMBL" id="SEJ01998.1"/>
    </source>
</evidence>
<sequence>MDLWDLRDETIFRDPELRLTLGRHPETGQPYLLFMVQNGFMEYPARLPLSEEDFRRFLADPFLTLPLTDPYQGLDREGVRAAGAEC</sequence>
<reference evidence="2" key="1">
    <citation type="submission" date="2016-10" db="EMBL/GenBank/DDBJ databases">
        <authorList>
            <person name="Varghese N."/>
            <person name="Submissions S."/>
        </authorList>
    </citation>
    <scope>NUCLEOTIDE SEQUENCE [LARGE SCALE GENOMIC DNA]</scope>
    <source>
        <strain evidence="2">CGMCC 1.10218</strain>
    </source>
</reference>
<keyword evidence="2" id="KW-1185">Reference proteome</keyword>
<evidence type="ECO:0000313" key="2">
    <source>
        <dbReference type="Proteomes" id="UP000199223"/>
    </source>
</evidence>
<dbReference type="AlphaFoldDB" id="A0A1H6VBS2"/>
<dbReference type="STRING" id="856736.SAMN04488058_103115"/>
<organism evidence="1 2">
    <name type="scientific">Deinococcus reticulitermitis</name>
    <dbReference type="NCBI Taxonomy" id="856736"/>
    <lineage>
        <taxon>Bacteria</taxon>
        <taxon>Thermotogati</taxon>
        <taxon>Deinococcota</taxon>
        <taxon>Deinococci</taxon>
        <taxon>Deinococcales</taxon>
        <taxon>Deinococcaceae</taxon>
        <taxon>Deinococcus</taxon>
    </lineage>
</organism>
<accession>A0A1H6VBS2</accession>
<name>A0A1H6VBS2_9DEIO</name>